<evidence type="ECO:0000313" key="3">
    <source>
        <dbReference type="Proteomes" id="UP000055024"/>
    </source>
</evidence>
<feature type="compositionally biased region" description="Polar residues" evidence="1">
    <location>
        <begin position="85"/>
        <end position="94"/>
    </location>
</feature>
<name>A0A0V1H4Q3_9BILA</name>
<evidence type="ECO:0000313" key="2">
    <source>
        <dbReference type="EMBL" id="KRZ05484.1"/>
    </source>
</evidence>
<sequence length="112" mass="12593">MWSFELSAGWSDGSRVSRPELKSIGTRSWNPERVGLESGQFGPTRCIGSVGWLWITVISCNRVVKHGYNELSLEDKVRPETSKVINSEVSSIQRTSHEHSEGEQRNNAAVYE</sequence>
<keyword evidence="3" id="KW-1185">Reference proteome</keyword>
<feature type="region of interest" description="Disordered" evidence="1">
    <location>
        <begin position="85"/>
        <end position="112"/>
    </location>
</feature>
<organism evidence="2 3">
    <name type="scientific">Trichinella zimbabwensis</name>
    <dbReference type="NCBI Taxonomy" id="268475"/>
    <lineage>
        <taxon>Eukaryota</taxon>
        <taxon>Metazoa</taxon>
        <taxon>Ecdysozoa</taxon>
        <taxon>Nematoda</taxon>
        <taxon>Enoplea</taxon>
        <taxon>Dorylaimia</taxon>
        <taxon>Trichinellida</taxon>
        <taxon>Trichinellidae</taxon>
        <taxon>Trichinella</taxon>
    </lineage>
</organism>
<dbReference type="Proteomes" id="UP000055024">
    <property type="component" value="Unassembled WGS sequence"/>
</dbReference>
<dbReference type="AlphaFoldDB" id="A0A0V1H4Q3"/>
<gene>
    <name evidence="2" type="ORF">T11_5652</name>
</gene>
<proteinExistence type="predicted"/>
<reference evidence="2 3" key="1">
    <citation type="submission" date="2015-01" db="EMBL/GenBank/DDBJ databases">
        <title>Evolution of Trichinella species and genotypes.</title>
        <authorList>
            <person name="Korhonen P.K."/>
            <person name="Edoardo P."/>
            <person name="Giuseppe L.R."/>
            <person name="Gasser R.B."/>
        </authorList>
    </citation>
    <scope>NUCLEOTIDE SEQUENCE [LARGE SCALE GENOMIC DNA]</scope>
    <source>
        <strain evidence="2">ISS1029</strain>
    </source>
</reference>
<protein>
    <submittedName>
        <fullName evidence="2">Uncharacterized protein</fullName>
    </submittedName>
</protein>
<feature type="compositionally biased region" description="Basic and acidic residues" evidence="1">
    <location>
        <begin position="95"/>
        <end position="104"/>
    </location>
</feature>
<accession>A0A0V1H4Q3</accession>
<dbReference type="EMBL" id="JYDP01000138">
    <property type="protein sequence ID" value="KRZ05484.1"/>
    <property type="molecule type" value="Genomic_DNA"/>
</dbReference>
<evidence type="ECO:0000256" key="1">
    <source>
        <dbReference type="SAM" id="MobiDB-lite"/>
    </source>
</evidence>
<comment type="caution">
    <text evidence="2">The sequence shown here is derived from an EMBL/GenBank/DDBJ whole genome shotgun (WGS) entry which is preliminary data.</text>
</comment>